<evidence type="ECO:0000313" key="3">
    <source>
        <dbReference type="Proteomes" id="UP001234178"/>
    </source>
</evidence>
<sequence length="183" mass="20055">MATSLTRPCSAFWPASVDPISRSTCPITKAHQADAAADAEATTTEAVDVAAVESADDAADAIVIGIADQQSRPRLVDFVPPLTSRRVFYRPFDRSPSPIEEPPTPSGQPESEKEDFAPNLSDCEVRSEVGPSSEDEAPPLEPTPPTPPRILVRIRNIKTNKTRFIGLDKLFRPEPQERIVRRK</sequence>
<dbReference type="EMBL" id="JAOYFB010000002">
    <property type="protein sequence ID" value="KAK4006703.1"/>
    <property type="molecule type" value="Genomic_DNA"/>
</dbReference>
<dbReference type="Proteomes" id="UP001234178">
    <property type="component" value="Unassembled WGS sequence"/>
</dbReference>
<feature type="compositionally biased region" description="Pro residues" evidence="1">
    <location>
        <begin position="139"/>
        <end position="148"/>
    </location>
</feature>
<organism evidence="2 3">
    <name type="scientific">Daphnia magna</name>
    <dbReference type="NCBI Taxonomy" id="35525"/>
    <lineage>
        <taxon>Eukaryota</taxon>
        <taxon>Metazoa</taxon>
        <taxon>Ecdysozoa</taxon>
        <taxon>Arthropoda</taxon>
        <taxon>Crustacea</taxon>
        <taxon>Branchiopoda</taxon>
        <taxon>Diplostraca</taxon>
        <taxon>Cladocera</taxon>
        <taxon>Anomopoda</taxon>
        <taxon>Daphniidae</taxon>
        <taxon>Daphnia</taxon>
    </lineage>
</organism>
<keyword evidence="3" id="KW-1185">Reference proteome</keyword>
<feature type="region of interest" description="Disordered" evidence="1">
    <location>
        <begin position="89"/>
        <end position="152"/>
    </location>
</feature>
<protein>
    <submittedName>
        <fullName evidence="2">Uncharacterized protein</fullName>
    </submittedName>
</protein>
<gene>
    <name evidence="2" type="ORF">OUZ56_011862</name>
</gene>
<evidence type="ECO:0000256" key="1">
    <source>
        <dbReference type="SAM" id="MobiDB-lite"/>
    </source>
</evidence>
<name>A0ABQ9Z1D0_9CRUS</name>
<comment type="caution">
    <text evidence="2">The sequence shown here is derived from an EMBL/GenBank/DDBJ whole genome shotgun (WGS) entry which is preliminary data.</text>
</comment>
<proteinExistence type="predicted"/>
<evidence type="ECO:0000313" key="2">
    <source>
        <dbReference type="EMBL" id="KAK4006703.1"/>
    </source>
</evidence>
<accession>A0ABQ9Z1D0</accession>
<reference evidence="2 3" key="1">
    <citation type="journal article" date="2023" name="Nucleic Acids Res.">
        <title>The hologenome of Daphnia magna reveals possible DNA methylation and microbiome-mediated evolution of the host genome.</title>
        <authorList>
            <person name="Chaturvedi A."/>
            <person name="Li X."/>
            <person name="Dhandapani V."/>
            <person name="Marshall H."/>
            <person name="Kissane S."/>
            <person name="Cuenca-Cambronero M."/>
            <person name="Asole G."/>
            <person name="Calvet F."/>
            <person name="Ruiz-Romero M."/>
            <person name="Marangio P."/>
            <person name="Guigo R."/>
            <person name="Rago D."/>
            <person name="Mirbahai L."/>
            <person name="Eastwood N."/>
            <person name="Colbourne J.K."/>
            <person name="Zhou J."/>
            <person name="Mallon E."/>
            <person name="Orsini L."/>
        </authorList>
    </citation>
    <scope>NUCLEOTIDE SEQUENCE [LARGE SCALE GENOMIC DNA]</scope>
    <source>
        <strain evidence="2">LRV0_1</strain>
    </source>
</reference>